<evidence type="ECO:0000313" key="2">
    <source>
        <dbReference type="Proteomes" id="UP000035016"/>
    </source>
</evidence>
<organism evidence="1 2">
    <name type="scientific">Streptomyces leeuwenhoekii</name>
    <dbReference type="NCBI Taxonomy" id="1437453"/>
    <lineage>
        <taxon>Bacteria</taxon>
        <taxon>Bacillati</taxon>
        <taxon>Actinomycetota</taxon>
        <taxon>Actinomycetes</taxon>
        <taxon>Kitasatosporales</taxon>
        <taxon>Streptomycetaceae</taxon>
        <taxon>Streptomyces</taxon>
    </lineage>
</organism>
<evidence type="ECO:0000313" key="1">
    <source>
        <dbReference type="EMBL" id="CQR63951.1"/>
    </source>
</evidence>
<gene>
    <name evidence="1" type="primary">sle_44930</name>
</gene>
<dbReference type="Proteomes" id="UP000035016">
    <property type="component" value="Chromosome Chromosome"/>
</dbReference>
<name>A0A0F7W4K6_STRLW</name>
<proteinExistence type="predicted"/>
<sequence length="39" mass="4627">MAAQPEGHQNTKADRFYNRVRWLGPIVAIYKILREFLSH</sequence>
<dbReference type="AlphaFoldDB" id="A0A0F7W4K6"/>
<dbReference type="KEGG" id="sle:sle_44930"/>
<accession>A0A0F7W4K6</accession>
<reference evidence="1 2" key="1">
    <citation type="submission" date="2015-02" db="EMBL/GenBank/DDBJ databases">
        <authorList>
            <person name="Gomez-Escribano P.J."/>
        </authorList>
    </citation>
    <scope>NUCLEOTIDE SEQUENCE [LARGE SCALE GENOMIC DNA]</scope>
    <source>
        <strain evidence="2">C34 (DSM 42122 / NRRL B-24963)</strain>
    </source>
</reference>
<dbReference type="EMBL" id="LN831790">
    <property type="protein sequence ID" value="CQR63951.1"/>
    <property type="molecule type" value="Genomic_DNA"/>
</dbReference>
<protein>
    <submittedName>
        <fullName evidence="1">Uncharacterized protein</fullName>
    </submittedName>
</protein>